<accession>A0AAE3VVC2</accession>
<evidence type="ECO:0000313" key="1">
    <source>
        <dbReference type="EMBL" id="MDQ0363989.1"/>
    </source>
</evidence>
<dbReference type="AlphaFoldDB" id="A0AAE3VVC2"/>
<keyword evidence="2" id="KW-1185">Reference proteome</keyword>
<dbReference type="Proteomes" id="UP001240236">
    <property type="component" value="Unassembled WGS sequence"/>
</dbReference>
<dbReference type="RefSeq" id="WP_307235043.1">
    <property type="nucleotide sequence ID" value="NZ_JAUSUZ010000001.1"/>
</dbReference>
<proteinExistence type="predicted"/>
<dbReference type="PANTHER" id="PTHR43162:SF1">
    <property type="entry name" value="PRESTALK A DIFFERENTIATION PROTEIN A"/>
    <property type="match status" value="1"/>
</dbReference>
<organism evidence="1 2">
    <name type="scientific">Catenuloplanes indicus</name>
    <dbReference type="NCBI Taxonomy" id="137267"/>
    <lineage>
        <taxon>Bacteria</taxon>
        <taxon>Bacillati</taxon>
        <taxon>Actinomycetota</taxon>
        <taxon>Actinomycetes</taxon>
        <taxon>Micromonosporales</taxon>
        <taxon>Micromonosporaceae</taxon>
        <taxon>Catenuloplanes</taxon>
    </lineage>
</organism>
<dbReference type="InterPro" id="IPR051604">
    <property type="entry name" value="Ergot_Alk_Oxidoreductase"/>
</dbReference>
<protein>
    <submittedName>
        <fullName evidence="1">Uncharacterized protein YbjT (DUF2867 family)</fullName>
    </submittedName>
</protein>
<dbReference type="Gene3D" id="3.90.25.10">
    <property type="entry name" value="UDP-galactose 4-epimerase, domain 1"/>
    <property type="match status" value="1"/>
</dbReference>
<dbReference type="InterPro" id="IPR036291">
    <property type="entry name" value="NAD(P)-bd_dom_sf"/>
</dbReference>
<dbReference type="PANTHER" id="PTHR43162">
    <property type="match status" value="1"/>
</dbReference>
<comment type="caution">
    <text evidence="1">The sequence shown here is derived from an EMBL/GenBank/DDBJ whole genome shotgun (WGS) entry which is preliminary data.</text>
</comment>
<sequence>MGWTIIQPSAYMQNLVQSAAPISRGLYPQTTGEGAIAWTDAQDVARVAAAVLLDGTHAGRTPCITGPRLLTSRQVAATFADVLGRPVRYVPLPSRLFAATVRLGGAGAWTAEGLRQQFARIVRHGLDNVDACTDEIPRITGRPATALATWIEANRHRFDRR</sequence>
<reference evidence="1 2" key="1">
    <citation type="submission" date="2023-07" db="EMBL/GenBank/DDBJ databases">
        <title>Sequencing the genomes of 1000 actinobacteria strains.</title>
        <authorList>
            <person name="Klenk H.-P."/>
        </authorList>
    </citation>
    <scope>NUCLEOTIDE SEQUENCE [LARGE SCALE GENOMIC DNA]</scope>
    <source>
        <strain evidence="1 2">DSM 44709</strain>
    </source>
</reference>
<dbReference type="Gene3D" id="3.40.50.720">
    <property type="entry name" value="NAD(P)-binding Rossmann-like Domain"/>
    <property type="match status" value="1"/>
</dbReference>
<evidence type="ECO:0000313" key="2">
    <source>
        <dbReference type="Proteomes" id="UP001240236"/>
    </source>
</evidence>
<gene>
    <name evidence="1" type="ORF">J2S42_000658</name>
</gene>
<name>A0AAE3VVC2_9ACTN</name>
<dbReference type="SUPFAM" id="SSF51735">
    <property type="entry name" value="NAD(P)-binding Rossmann-fold domains"/>
    <property type="match status" value="1"/>
</dbReference>
<dbReference type="EMBL" id="JAUSUZ010000001">
    <property type="protein sequence ID" value="MDQ0363989.1"/>
    <property type="molecule type" value="Genomic_DNA"/>
</dbReference>